<keyword evidence="3" id="KW-1185">Reference proteome</keyword>
<reference evidence="2 3" key="1">
    <citation type="submission" date="2019-03" db="EMBL/GenBank/DDBJ databases">
        <title>Complete genome sequence of Spiroplasma gladiatoris TG-1 (DSM 22552).</title>
        <authorList>
            <person name="Lin Y.-C."/>
            <person name="Chou L."/>
            <person name="Kuo C.-H."/>
        </authorList>
    </citation>
    <scope>NUCLEOTIDE SEQUENCE [LARGE SCALE GENOMIC DNA]</scope>
    <source>
        <strain evidence="2 3">TG-1</strain>
    </source>
</reference>
<evidence type="ECO:0000256" key="1">
    <source>
        <dbReference type="SAM" id="SignalP"/>
    </source>
</evidence>
<accession>A0A4P7AGI9</accession>
<dbReference type="Proteomes" id="UP000294309">
    <property type="component" value="Chromosome"/>
</dbReference>
<gene>
    <name evidence="2" type="ORF">SGLAD_v1c00260</name>
</gene>
<evidence type="ECO:0000313" key="2">
    <source>
        <dbReference type="EMBL" id="QBQ07227.1"/>
    </source>
</evidence>
<dbReference type="OrthoDB" id="388174at2"/>
<dbReference type="EMBL" id="CP038013">
    <property type="protein sequence ID" value="QBQ07227.1"/>
    <property type="molecule type" value="Genomic_DNA"/>
</dbReference>
<organism evidence="2 3">
    <name type="scientific">Spiroplasma gladiatoris</name>
    <dbReference type="NCBI Taxonomy" id="2143"/>
    <lineage>
        <taxon>Bacteria</taxon>
        <taxon>Bacillati</taxon>
        <taxon>Mycoplasmatota</taxon>
        <taxon>Mollicutes</taxon>
        <taxon>Entomoplasmatales</taxon>
        <taxon>Spiroplasmataceae</taxon>
        <taxon>Spiroplasma</taxon>
    </lineage>
</organism>
<sequence length="408" mass="46247">MKKLLSLMSIMTIVGSVSTSALACTLETKKVVVTVDGLENKVEKPEELEITSYDNTLQANKVTTTASLLLEGITFTKDKYQNAQTLNKQKEFLGVQGQSLSLNKYLDDNAEAINKDETLKSFKEAYESSRNTNFTSIDFGRSEEAKTKNNKNSNFDVKTDSRIFVVKKNKEDKKVTSSEIVDNWDITEGLDNKTKLKNDAKTVIETGKSLDSFLEVLAQKDAETKIFESYDSTNDDDKEIINRATKLSKVAEDEKNTRSIKLLGEFDVPTKFDKNVVKPVDDKVLESAPTGDTFKLYASEDGKTIQANKSFVYTESKNFAKITLGFEDPGINENIVNYKIEYNNINKIAIQWGLKNVDLTTTNDGVEYSIVWYEPYKYSFKNTFADEKKYMYNILDENFVPEIKITKK</sequence>
<dbReference type="AlphaFoldDB" id="A0A4P7AGI9"/>
<dbReference type="RefSeq" id="WP_134297029.1">
    <property type="nucleotide sequence ID" value="NZ_CP038013.1"/>
</dbReference>
<evidence type="ECO:0000313" key="3">
    <source>
        <dbReference type="Proteomes" id="UP000294309"/>
    </source>
</evidence>
<protein>
    <submittedName>
        <fullName evidence="2">Uncharacterized protein</fullName>
    </submittedName>
</protein>
<keyword evidence="1" id="KW-0732">Signal</keyword>
<feature type="chain" id="PRO_5020572493" evidence="1">
    <location>
        <begin position="24"/>
        <end position="408"/>
    </location>
</feature>
<feature type="signal peptide" evidence="1">
    <location>
        <begin position="1"/>
        <end position="23"/>
    </location>
</feature>
<dbReference type="PROSITE" id="PS51257">
    <property type="entry name" value="PROKAR_LIPOPROTEIN"/>
    <property type="match status" value="1"/>
</dbReference>
<proteinExistence type="predicted"/>
<dbReference type="KEGG" id="sgq:SGLAD_v1c00260"/>
<name>A0A4P7AGI9_9MOLU</name>